<sequence>MKEISIDLNELLIKEADGSLKSDDFDMLWTNIVMLPIYRIEYIINTSKHTETGYDIDQAFYYGLLNRIRAFLCYERRIVCKHLLNLELSSILNRSVLEDNITLRYFLNHPEELDDYRKSCFRAEIEFEDIIYKNRENRKEDPVMYNWEEELLRSIHRAYSTIGLNSEQIRSFRLPKSPMILDMAREVDLEIAYTSYRMECHSTHGDWFDISRYFLIEKEGKFYPRFAEDYADIRKFSPMLLLVYETIHSFINTVLGHGIDKCIEDEIQKDIIMIQKFEHMHFNYTKGRPLLFQL</sequence>
<keyword evidence="2" id="KW-1185">Reference proteome</keyword>
<accession>A0AC61PJ86</accession>
<organism evidence="1 2">
    <name type="scientific">Aristaeella lactis</name>
    <dbReference type="NCBI Taxonomy" id="3046383"/>
    <lineage>
        <taxon>Bacteria</taxon>
        <taxon>Bacillati</taxon>
        <taxon>Bacillota</taxon>
        <taxon>Clostridia</taxon>
        <taxon>Eubacteriales</taxon>
        <taxon>Aristaeellaceae</taxon>
        <taxon>Aristaeella</taxon>
    </lineage>
</organism>
<dbReference type="EMBL" id="FWXZ01000001">
    <property type="protein sequence ID" value="SMC42530.1"/>
    <property type="molecule type" value="Genomic_DNA"/>
</dbReference>
<reference evidence="1" key="1">
    <citation type="submission" date="2017-04" db="EMBL/GenBank/DDBJ databases">
        <authorList>
            <person name="Varghese N."/>
            <person name="Submissions S."/>
        </authorList>
    </citation>
    <scope>NUCLEOTIDE SEQUENCE</scope>
    <source>
        <strain evidence="1">WTE2008</strain>
    </source>
</reference>
<dbReference type="Proteomes" id="UP000192328">
    <property type="component" value="Unassembled WGS sequence"/>
</dbReference>
<evidence type="ECO:0000313" key="2">
    <source>
        <dbReference type="Proteomes" id="UP000192328"/>
    </source>
</evidence>
<comment type="caution">
    <text evidence="1">The sequence shown here is derived from an EMBL/GenBank/DDBJ whole genome shotgun (WGS) entry which is preliminary data.</text>
</comment>
<gene>
    <name evidence="1" type="ORF">SAMN06297397_0866</name>
</gene>
<evidence type="ECO:0000313" key="1">
    <source>
        <dbReference type="EMBL" id="SMC42530.1"/>
    </source>
</evidence>
<proteinExistence type="predicted"/>
<protein>
    <submittedName>
        <fullName evidence="1">Uncharacterized protein</fullName>
    </submittedName>
</protein>
<name>A0AC61PJ86_9FIRM</name>